<dbReference type="SUPFAM" id="SSF51182">
    <property type="entry name" value="RmlC-like cupins"/>
    <property type="match status" value="1"/>
</dbReference>
<organism evidence="4 5">
    <name type="scientific">Cyclotella atomus</name>
    <dbReference type="NCBI Taxonomy" id="382360"/>
    <lineage>
        <taxon>Eukaryota</taxon>
        <taxon>Sar</taxon>
        <taxon>Stramenopiles</taxon>
        <taxon>Ochrophyta</taxon>
        <taxon>Bacillariophyta</taxon>
        <taxon>Coscinodiscophyceae</taxon>
        <taxon>Thalassiosirophycidae</taxon>
        <taxon>Stephanodiscales</taxon>
        <taxon>Stephanodiscaceae</taxon>
        <taxon>Cyclotella</taxon>
    </lineage>
</organism>
<dbReference type="InterPro" id="IPR014710">
    <property type="entry name" value="RmlC-like_jellyroll"/>
</dbReference>
<name>A0ABD3NIA4_9STRA</name>
<feature type="domain" description="Pirin N-terminal" evidence="3">
    <location>
        <begin position="33"/>
        <end position="131"/>
    </location>
</feature>
<dbReference type="InterPro" id="IPR011051">
    <property type="entry name" value="RmlC_Cupin_sf"/>
</dbReference>
<comment type="caution">
    <text evidence="4">The sequence shown here is derived from an EMBL/GenBank/DDBJ whole genome shotgun (WGS) entry which is preliminary data.</text>
</comment>
<proteinExistence type="inferred from homology"/>
<dbReference type="PANTHER" id="PTHR13903:SF31">
    <property type="entry name" value="CUPIN-DOMAIN CONTAINING PROTEIN"/>
    <property type="match status" value="1"/>
</dbReference>
<dbReference type="Pfam" id="PF02678">
    <property type="entry name" value="Pirin"/>
    <property type="match status" value="1"/>
</dbReference>
<dbReference type="InterPro" id="IPR012093">
    <property type="entry name" value="Pirin"/>
</dbReference>
<evidence type="ECO:0000259" key="3">
    <source>
        <dbReference type="Pfam" id="PF02678"/>
    </source>
</evidence>
<reference evidence="4 5" key="1">
    <citation type="submission" date="2024-10" db="EMBL/GenBank/DDBJ databases">
        <title>Updated reference genomes for cyclostephanoid diatoms.</title>
        <authorList>
            <person name="Roberts W.R."/>
            <person name="Alverson A.J."/>
        </authorList>
    </citation>
    <scope>NUCLEOTIDE SEQUENCE [LARGE SCALE GENOMIC DNA]</scope>
    <source>
        <strain evidence="4 5">AJA010-31</strain>
    </source>
</reference>
<gene>
    <name evidence="4" type="ORF">ACHAWO_006817</name>
</gene>
<evidence type="ECO:0000313" key="4">
    <source>
        <dbReference type="EMBL" id="KAL3775609.1"/>
    </source>
</evidence>
<protein>
    <recommendedName>
        <fullName evidence="3">Pirin N-terminal domain-containing protein</fullName>
    </recommendedName>
</protein>
<dbReference type="AlphaFoldDB" id="A0ABD3NIA4"/>
<dbReference type="EMBL" id="JALLPJ020001147">
    <property type="protein sequence ID" value="KAL3775609.1"/>
    <property type="molecule type" value="Genomic_DNA"/>
</dbReference>
<dbReference type="PANTHER" id="PTHR13903">
    <property type="entry name" value="PIRIN-RELATED"/>
    <property type="match status" value="1"/>
</dbReference>
<evidence type="ECO:0000256" key="1">
    <source>
        <dbReference type="ARBA" id="ARBA00008416"/>
    </source>
</evidence>
<keyword evidence="5" id="KW-1185">Reference proteome</keyword>
<dbReference type="Proteomes" id="UP001530400">
    <property type="component" value="Unassembled WGS sequence"/>
</dbReference>
<accession>A0ABD3NIA4</accession>
<sequence>MTSRTIKKIVPATATGKITRLIGTVDIDGSGTNHPLESVDPFILLDYGVVPINEMPPFGAHPHRGHSVITVLLQGKVKSWDSFKPKGEWYTLTAPASYWVDAGSGVFHDERSVIDNEDDETQHMKLFQLWVGVKESDRSNPPKVQRDENLERHECKDAVGNVVGWAICYVGQNSSISTPHPVDVKLIKQQQKTTYRVPIDSKRNGFVVHVKGAPSFSGTSPNNDLDVLVLENSDDTANFLEVTTGDEEAEYLVCTGEPNNEKWVKKLAANGAVIAATADEARALVPSVDAMSVAGKAENGSFAPWGL</sequence>
<evidence type="ECO:0000313" key="5">
    <source>
        <dbReference type="Proteomes" id="UP001530400"/>
    </source>
</evidence>
<dbReference type="Gene3D" id="2.60.120.10">
    <property type="entry name" value="Jelly Rolls"/>
    <property type="match status" value="1"/>
</dbReference>
<comment type="similarity">
    <text evidence="1 2">Belongs to the pirin family.</text>
</comment>
<evidence type="ECO:0000256" key="2">
    <source>
        <dbReference type="RuleBase" id="RU003457"/>
    </source>
</evidence>
<dbReference type="InterPro" id="IPR003829">
    <property type="entry name" value="Pirin_N_dom"/>
</dbReference>